<feature type="binding site" evidence="16">
    <location>
        <position position="942"/>
    </location>
    <ligand>
        <name>ATP</name>
        <dbReference type="ChEBI" id="CHEBI:30616"/>
    </ligand>
</feature>
<protein>
    <recommendedName>
        <fullName evidence="18">Phospholipid-transporting ATPase</fullName>
        <ecNumber evidence="18">7.6.2.1</ecNumber>
    </recommendedName>
</protein>
<feature type="binding site" evidence="16">
    <location>
        <position position="861"/>
    </location>
    <ligand>
        <name>ATP</name>
        <dbReference type="ChEBI" id="CHEBI:30616"/>
    </ligand>
</feature>
<dbReference type="SUPFAM" id="SSF81665">
    <property type="entry name" value="Calcium ATPase, transmembrane domain M"/>
    <property type="match status" value="1"/>
</dbReference>
<dbReference type="InterPro" id="IPR036412">
    <property type="entry name" value="HAD-like_sf"/>
</dbReference>
<dbReference type="PROSITE" id="PS00154">
    <property type="entry name" value="ATPASE_E1_E2"/>
    <property type="match status" value="1"/>
</dbReference>
<evidence type="ECO:0000256" key="17">
    <source>
        <dbReference type="PIRSR" id="PIRSR606539-3"/>
    </source>
</evidence>
<gene>
    <name evidence="22" type="ORF">Cvel_1468</name>
</gene>
<dbReference type="InterPro" id="IPR032630">
    <property type="entry name" value="P_typ_ATPase_c"/>
</dbReference>
<dbReference type="GO" id="GO:0005886">
    <property type="term" value="C:plasma membrane"/>
    <property type="evidence" value="ECO:0007669"/>
    <property type="project" value="TreeGrafter"/>
</dbReference>
<evidence type="ECO:0000256" key="16">
    <source>
        <dbReference type="PIRSR" id="PIRSR606539-2"/>
    </source>
</evidence>
<feature type="binding site" evidence="16">
    <location>
        <position position="1033"/>
    </location>
    <ligand>
        <name>ATP</name>
        <dbReference type="ChEBI" id="CHEBI:30616"/>
    </ligand>
</feature>
<feature type="compositionally biased region" description="Pro residues" evidence="19">
    <location>
        <begin position="615"/>
        <end position="625"/>
    </location>
</feature>
<feature type="active site" description="4-aspartylphosphate intermediate" evidence="15">
    <location>
        <position position="550"/>
    </location>
</feature>
<dbReference type="VEuPathDB" id="CryptoDB:Cvel_1468"/>
<dbReference type="SUPFAM" id="SSF81660">
    <property type="entry name" value="Metal cation-transporting ATPase, ATP-binding domain N"/>
    <property type="match status" value="1"/>
</dbReference>
<organism evidence="22">
    <name type="scientific">Chromera velia CCMP2878</name>
    <dbReference type="NCBI Taxonomy" id="1169474"/>
    <lineage>
        <taxon>Eukaryota</taxon>
        <taxon>Sar</taxon>
        <taxon>Alveolata</taxon>
        <taxon>Colpodellida</taxon>
        <taxon>Chromeraceae</taxon>
        <taxon>Chromera</taxon>
    </lineage>
</organism>
<name>A0A0G4HX08_9ALVE</name>
<proteinExistence type="inferred from homology"/>
<sequence>MRSVGHIIGRSTKEVKYSELSDMQVKPSGSQARDQGRDNNHERVPGELEDAPLLNNRFGQNASTLSKMSTWLVTCFCGPQATFLARDVHLAGTTRPSRFVSNKARNQKYNLFTFLPVVLYEQFRFFFNLFYLLTALSQFIPVLSIGYISTYLAPLIFVLTVTLSKEAYDDFQRYLRDKELNGEEYTRMTPDGPEPIAAADIKVGHVIVINANQRVPADALMLRTTEASGSTFIRTDQLDGETDWKLRRPISCTQQMAQNATHGNPEHLVLLDAVCEVEAPRKDIYEFEGRFTVRNLPGSAVTHTTASSHHTSAVQREEEDLEGGQAGASSSSTAFDSLQQPLKSSGTPNGKIVPQGGGAGASNGGMRVRGSAGGARELVPLTSGAGGEKGEGSASITPSVGGGEAMHVEPLGLENTLWANTVVASGSAYAVVIYTGKETRSAMNASTSETNVGLFDIEVNHLAKILCVALLVISIILVLGKGLSRIWYVYLCRFILLLSAIIPISLRVNLDMAKTLYSVLMMKDDKIPETIVRTSTIPEELGRIDFLLTDKTGTLTQNEMIFKKIHMGVAQFGDDAVEDIKHTLRLGFMDVAGGAGGASRSGGAGISLGSGDSPPSYPSPSPSPAPVSRGSGGNSNSVREALVGGGLGLGGGGSPGYGPSPSEGGITGLNSGGATGMTSGGGAYKTAVRGALREALLGLAVCHNVTPVWDSGGGAGGASEAGTAGGLEPFGDEADETGAGTESALESAEKQPQFQAASPDEVALVKFAADVGLRLVDRDEGRIVLVDPLGRRLEYEILHCFPFSSETKRMGIIVKERASGGEERIVFYMKGAEAVMMERIKTRGASWLKEECDNFGRTGLRTLVIASRVLSARELADFDARYSEARASMTDRAGRMRRAIESLEGGLSLLALTGVEDRLQIDVGVTLERLRHANVRVWMLTGDKVETAICIAISARLKGPMHSFFVLAAQGHSTDASRVEALESFALAADQQVLIVDGTVLTTFLKGEHEQFFIATACRSPAVVCCRCSPTQKADVVRAIRRYTGRRTCAIGDGGNDVSMILAADVGVGIVGKEGKQASLAADFSVPQFAHLQRLLLWHGRNSYQRSAKLAQFVIHRGLIIAIIQVVFSAVFFFIALPIFQGMLSVGYATFFTSFPVFALVLDEELPERIVMQYPELYESLKRGRVMSTKSFCGWAWKSVYQGGVIMLVSLLLFESEFMNIVAISFSALVLSELLNVASEVTTWHTYMVAAEVASVLIYILSLFLLPGYFDVNFITTWPFLWKVLAIVAVSWGPVHLFKVIRRIVRPPQYSKLIE</sequence>
<keyword evidence="7 16" id="KW-0547">Nucleotide-binding</keyword>
<feature type="region of interest" description="Disordered" evidence="19">
    <location>
        <begin position="301"/>
        <end position="399"/>
    </location>
</feature>
<dbReference type="EC" id="7.6.2.1" evidence="18"/>
<feature type="binding site" evidence="16">
    <location>
        <position position="1056"/>
    </location>
    <ligand>
        <name>ATP</name>
        <dbReference type="ChEBI" id="CHEBI:30616"/>
    </ligand>
</feature>
<feature type="transmembrane region" description="Helical" evidence="18">
    <location>
        <begin position="462"/>
        <end position="480"/>
    </location>
</feature>
<keyword evidence="6 17" id="KW-0479">Metal-binding</keyword>
<evidence type="ECO:0000259" key="20">
    <source>
        <dbReference type="Pfam" id="PF16209"/>
    </source>
</evidence>
<dbReference type="GO" id="GO:0045332">
    <property type="term" value="P:phospholipid translocation"/>
    <property type="evidence" value="ECO:0007669"/>
    <property type="project" value="TreeGrafter"/>
</dbReference>
<feature type="binding site" evidence="16">
    <location>
        <position position="552"/>
    </location>
    <ligand>
        <name>ATP</name>
        <dbReference type="ChEBI" id="CHEBI:30616"/>
    </ligand>
</feature>
<feature type="compositionally biased region" description="Low complexity" evidence="19">
    <location>
        <begin position="301"/>
        <end position="314"/>
    </location>
</feature>
<dbReference type="InterPro" id="IPR001757">
    <property type="entry name" value="P_typ_ATPase"/>
</dbReference>
<feature type="compositionally biased region" description="Gly residues" evidence="19">
    <location>
        <begin position="643"/>
        <end position="656"/>
    </location>
</feature>
<evidence type="ECO:0000256" key="15">
    <source>
        <dbReference type="PIRSR" id="PIRSR606539-1"/>
    </source>
</evidence>
<feature type="region of interest" description="Disordered" evidence="19">
    <location>
        <begin position="713"/>
        <end position="747"/>
    </location>
</feature>
<dbReference type="InterPro" id="IPR006539">
    <property type="entry name" value="P-type_ATPase_IV"/>
</dbReference>
<feature type="transmembrane region" description="Helical" evidence="18">
    <location>
        <begin position="486"/>
        <end position="506"/>
    </location>
</feature>
<feature type="domain" description="P-type ATPase C-terminal" evidence="21">
    <location>
        <begin position="1080"/>
        <end position="1307"/>
    </location>
</feature>
<evidence type="ECO:0000256" key="19">
    <source>
        <dbReference type="SAM" id="MobiDB-lite"/>
    </source>
</evidence>
<evidence type="ECO:0000256" key="3">
    <source>
        <dbReference type="ARBA" id="ARBA00008109"/>
    </source>
</evidence>
<dbReference type="NCBIfam" id="TIGR01652">
    <property type="entry name" value="ATPase-Plipid"/>
    <property type="match status" value="1"/>
</dbReference>
<evidence type="ECO:0000256" key="7">
    <source>
        <dbReference type="ARBA" id="ARBA00022741"/>
    </source>
</evidence>
<feature type="transmembrane region" description="Helical" evidence="18">
    <location>
        <begin position="1192"/>
        <end position="1212"/>
    </location>
</feature>
<feature type="binding site" evidence="16">
    <location>
        <position position="803"/>
    </location>
    <ligand>
        <name>ATP</name>
        <dbReference type="ChEBI" id="CHEBI:30616"/>
    </ligand>
</feature>
<evidence type="ECO:0000256" key="8">
    <source>
        <dbReference type="ARBA" id="ARBA00022840"/>
    </source>
</evidence>
<keyword evidence="10 18" id="KW-1278">Translocase</keyword>
<feature type="transmembrane region" description="Helical" evidence="18">
    <location>
        <begin position="1146"/>
        <end position="1162"/>
    </location>
</feature>
<feature type="transmembrane region" description="Helical" evidence="18">
    <location>
        <begin position="1218"/>
        <end position="1235"/>
    </location>
</feature>
<feature type="binding site" evidence="16">
    <location>
        <position position="761"/>
    </location>
    <ligand>
        <name>ATP</name>
        <dbReference type="ChEBI" id="CHEBI:30616"/>
    </ligand>
</feature>
<keyword evidence="11 18" id="KW-1133">Transmembrane helix</keyword>
<feature type="region of interest" description="Disordered" evidence="19">
    <location>
        <begin position="18"/>
        <end position="46"/>
    </location>
</feature>
<dbReference type="GO" id="GO:0000287">
    <property type="term" value="F:magnesium ion binding"/>
    <property type="evidence" value="ECO:0007669"/>
    <property type="project" value="UniProtKB-UniRule"/>
</dbReference>
<keyword evidence="13 18" id="KW-0472">Membrane</keyword>
<dbReference type="PANTHER" id="PTHR24092">
    <property type="entry name" value="PROBABLE PHOSPHOLIPID-TRANSPORTING ATPASE"/>
    <property type="match status" value="1"/>
</dbReference>
<evidence type="ECO:0000313" key="22">
    <source>
        <dbReference type="EMBL" id="CEM48987.1"/>
    </source>
</evidence>
<dbReference type="Pfam" id="PF16209">
    <property type="entry name" value="PhoLip_ATPase_N"/>
    <property type="match status" value="1"/>
</dbReference>
<keyword evidence="12" id="KW-0445">Lipid transport</keyword>
<comment type="subcellular location">
    <subcellularLocation>
        <location evidence="2">Endomembrane system</location>
        <topology evidence="2">Multi-pass membrane protein</topology>
    </subcellularLocation>
    <subcellularLocation>
        <location evidence="18">Membrane</location>
        <topology evidence="18">Multi-pass membrane protein</topology>
    </subcellularLocation>
</comment>
<feature type="region of interest" description="Disordered" evidence="19">
    <location>
        <begin position="602"/>
        <end position="673"/>
    </location>
</feature>
<dbReference type="InterPro" id="IPR044492">
    <property type="entry name" value="P_typ_ATPase_HD_dom"/>
</dbReference>
<dbReference type="Gene3D" id="1.20.1110.10">
    <property type="entry name" value="Calcium-transporting ATPase, transmembrane domain"/>
    <property type="match status" value="1"/>
</dbReference>
<evidence type="ECO:0000256" key="11">
    <source>
        <dbReference type="ARBA" id="ARBA00022989"/>
    </source>
</evidence>
<feature type="binding site" evidence="16">
    <location>
        <position position="1057"/>
    </location>
    <ligand>
        <name>ATP</name>
        <dbReference type="ChEBI" id="CHEBI:30616"/>
    </ligand>
</feature>
<feature type="compositionally biased region" description="Polar residues" evidence="19">
    <location>
        <begin position="335"/>
        <end position="348"/>
    </location>
</feature>
<feature type="binding site" evidence="17">
    <location>
        <position position="552"/>
    </location>
    <ligand>
        <name>Mg(2+)</name>
        <dbReference type="ChEBI" id="CHEBI:18420"/>
    </ligand>
</feature>
<dbReference type="InterPro" id="IPR023214">
    <property type="entry name" value="HAD_sf"/>
</dbReference>
<dbReference type="Pfam" id="PF16212">
    <property type="entry name" value="PhoLip_ATPase_C"/>
    <property type="match status" value="1"/>
</dbReference>
<dbReference type="SUPFAM" id="SSF81653">
    <property type="entry name" value="Calcium ATPase, transduction domain A"/>
    <property type="match status" value="1"/>
</dbReference>
<evidence type="ECO:0000256" key="6">
    <source>
        <dbReference type="ARBA" id="ARBA00022723"/>
    </source>
</evidence>
<comment type="catalytic activity">
    <reaction evidence="14 18">
        <text>ATP + H2O + phospholipidSide 1 = ADP + phosphate + phospholipidSide 2.</text>
        <dbReference type="EC" id="7.6.2.1"/>
    </reaction>
</comment>
<dbReference type="GO" id="GO:0006897">
    <property type="term" value="P:endocytosis"/>
    <property type="evidence" value="ECO:0007669"/>
    <property type="project" value="TreeGrafter"/>
</dbReference>
<dbReference type="FunFam" id="3.40.50.1000:FF:000009">
    <property type="entry name" value="Phospholipid-transporting ATPase"/>
    <property type="match status" value="1"/>
</dbReference>
<feature type="compositionally biased region" description="Low complexity" evidence="19">
    <location>
        <begin position="626"/>
        <end position="639"/>
    </location>
</feature>
<dbReference type="InterPro" id="IPR023299">
    <property type="entry name" value="ATPase_P-typ_cyto_dom_N"/>
</dbReference>
<feature type="transmembrane region" description="Helical" evidence="18">
    <location>
        <begin position="1247"/>
        <end position="1268"/>
    </location>
</feature>
<dbReference type="SFLD" id="SFLDG00002">
    <property type="entry name" value="C1.7:_P-type_atpase_like"/>
    <property type="match status" value="1"/>
</dbReference>
<feature type="binding site" evidence="16">
    <location>
        <position position="551"/>
    </location>
    <ligand>
        <name>ATP</name>
        <dbReference type="ChEBI" id="CHEBI:30616"/>
    </ligand>
</feature>
<comment type="similarity">
    <text evidence="3 18">Belongs to the cation transport ATPase (P-type) (TC 3.A.3) family. Type IV subfamily.</text>
</comment>
<feature type="compositionally biased region" description="Basic and acidic residues" evidence="19">
    <location>
        <begin position="34"/>
        <end position="46"/>
    </location>
</feature>
<feature type="binding site" evidence="16">
    <location>
        <position position="941"/>
    </location>
    <ligand>
        <name>ATP</name>
        <dbReference type="ChEBI" id="CHEBI:30616"/>
    </ligand>
</feature>
<keyword evidence="4" id="KW-0813">Transport</keyword>
<dbReference type="Gene3D" id="2.70.150.10">
    <property type="entry name" value="Calcium-transporting ATPase, cytoplasmic transduction domain A"/>
    <property type="match status" value="2"/>
</dbReference>
<dbReference type="NCBIfam" id="TIGR01494">
    <property type="entry name" value="ATPase_P-type"/>
    <property type="match status" value="2"/>
</dbReference>
<dbReference type="GO" id="GO:0016887">
    <property type="term" value="F:ATP hydrolysis activity"/>
    <property type="evidence" value="ECO:0007669"/>
    <property type="project" value="InterPro"/>
</dbReference>
<dbReference type="SUPFAM" id="SSF56784">
    <property type="entry name" value="HAD-like"/>
    <property type="match status" value="1"/>
</dbReference>
<dbReference type="SFLD" id="SFLDF00027">
    <property type="entry name" value="p-type_atpase"/>
    <property type="match status" value="1"/>
</dbReference>
<dbReference type="Pfam" id="PF13246">
    <property type="entry name" value="Cation_ATPase"/>
    <property type="match status" value="1"/>
</dbReference>
<reference evidence="22" key="1">
    <citation type="submission" date="2014-11" db="EMBL/GenBank/DDBJ databases">
        <authorList>
            <person name="Otto D Thomas"/>
            <person name="Naeem Raeece"/>
        </authorList>
    </citation>
    <scope>NUCLEOTIDE SEQUENCE</scope>
</reference>
<feature type="compositionally biased region" description="Gly residues" evidence="19">
    <location>
        <begin position="713"/>
        <end position="725"/>
    </location>
</feature>
<keyword evidence="5 18" id="KW-0812">Transmembrane</keyword>
<feature type="binding site" evidence="17">
    <location>
        <position position="1057"/>
    </location>
    <ligand>
        <name>Mg(2+)</name>
        <dbReference type="ChEBI" id="CHEBI:18420"/>
    </ligand>
</feature>
<dbReference type="PhylomeDB" id="A0A0G4HX08"/>
<dbReference type="InterPro" id="IPR008250">
    <property type="entry name" value="ATPase_P-typ_transduc_dom_A_sf"/>
</dbReference>
<feature type="transmembrane region" description="Helical" evidence="18">
    <location>
        <begin position="1280"/>
        <end position="1298"/>
    </location>
</feature>
<feature type="transmembrane region" description="Helical" evidence="18">
    <location>
        <begin position="111"/>
        <end position="133"/>
    </location>
</feature>
<dbReference type="GO" id="GO:0005524">
    <property type="term" value="F:ATP binding"/>
    <property type="evidence" value="ECO:0007669"/>
    <property type="project" value="UniProtKB-UniRule"/>
</dbReference>
<keyword evidence="9 17" id="KW-0460">Magnesium</keyword>
<feature type="binding site" evidence="17">
    <location>
        <position position="1053"/>
    </location>
    <ligand>
        <name>Mg(2+)</name>
        <dbReference type="ChEBI" id="CHEBI:18420"/>
    </ligand>
</feature>
<dbReference type="EMBL" id="CDMZ01004201">
    <property type="protein sequence ID" value="CEM48987.1"/>
    <property type="molecule type" value="Genomic_DNA"/>
</dbReference>
<dbReference type="SFLD" id="SFLDS00003">
    <property type="entry name" value="Haloacid_Dehalogenase"/>
    <property type="match status" value="1"/>
</dbReference>
<dbReference type="GO" id="GO:0140326">
    <property type="term" value="F:ATPase-coupled intramembrane lipid transporter activity"/>
    <property type="evidence" value="ECO:0007669"/>
    <property type="project" value="UniProtKB-EC"/>
</dbReference>
<feature type="domain" description="P-type ATPase N-terminal" evidence="20">
    <location>
        <begin position="96"/>
        <end position="146"/>
    </location>
</feature>
<dbReference type="InterPro" id="IPR018303">
    <property type="entry name" value="ATPase_P-typ_P_site"/>
</dbReference>
<evidence type="ECO:0000256" key="10">
    <source>
        <dbReference type="ARBA" id="ARBA00022967"/>
    </source>
</evidence>
<dbReference type="InterPro" id="IPR023298">
    <property type="entry name" value="ATPase_P-typ_TM_dom_sf"/>
</dbReference>
<dbReference type="GO" id="GO:0006890">
    <property type="term" value="P:retrograde vesicle-mediated transport, Golgi to endoplasmic reticulum"/>
    <property type="evidence" value="ECO:0007669"/>
    <property type="project" value="TreeGrafter"/>
</dbReference>
<dbReference type="GO" id="GO:0005802">
    <property type="term" value="C:trans-Golgi network"/>
    <property type="evidence" value="ECO:0007669"/>
    <property type="project" value="TreeGrafter"/>
</dbReference>
<dbReference type="GO" id="GO:0005768">
    <property type="term" value="C:endosome"/>
    <property type="evidence" value="ECO:0007669"/>
    <property type="project" value="TreeGrafter"/>
</dbReference>
<feature type="binding site" evidence="16">
    <location>
        <position position="943"/>
    </location>
    <ligand>
        <name>ATP</name>
        <dbReference type="ChEBI" id="CHEBI:30616"/>
    </ligand>
</feature>
<evidence type="ECO:0000256" key="13">
    <source>
        <dbReference type="ARBA" id="ARBA00023136"/>
    </source>
</evidence>
<feature type="binding site" evidence="16">
    <location>
        <position position="830"/>
    </location>
    <ligand>
        <name>ATP</name>
        <dbReference type="ChEBI" id="CHEBI:30616"/>
    </ligand>
</feature>
<comment type="cofactor">
    <cofactor evidence="1 17">
        <name>Mg(2+)</name>
        <dbReference type="ChEBI" id="CHEBI:18420"/>
    </cofactor>
</comment>
<evidence type="ECO:0000256" key="5">
    <source>
        <dbReference type="ARBA" id="ARBA00022692"/>
    </source>
</evidence>
<evidence type="ECO:0000256" key="18">
    <source>
        <dbReference type="RuleBase" id="RU362033"/>
    </source>
</evidence>
<evidence type="ECO:0000256" key="1">
    <source>
        <dbReference type="ARBA" id="ARBA00001946"/>
    </source>
</evidence>
<feature type="binding site" evidence="16">
    <location>
        <position position="550"/>
    </location>
    <ligand>
        <name>ATP</name>
        <dbReference type="ChEBI" id="CHEBI:30616"/>
    </ligand>
</feature>
<dbReference type="PANTHER" id="PTHR24092:SF5">
    <property type="entry name" value="PHOSPHOLIPID-TRANSPORTING ATPASE"/>
    <property type="match status" value="1"/>
</dbReference>
<evidence type="ECO:0000256" key="9">
    <source>
        <dbReference type="ARBA" id="ARBA00022842"/>
    </source>
</evidence>
<dbReference type="Gene3D" id="3.40.50.1000">
    <property type="entry name" value="HAD superfamily/HAD-like"/>
    <property type="match status" value="2"/>
</dbReference>
<dbReference type="Gene3D" id="3.40.1110.10">
    <property type="entry name" value="Calcium-transporting ATPase, cytoplasmic domain N"/>
    <property type="match status" value="1"/>
</dbReference>
<feature type="binding site" evidence="17">
    <location>
        <position position="550"/>
    </location>
    <ligand>
        <name>Mg(2+)</name>
        <dbReference type="ChEBI" id="CHEBI:18420"/>
    </ligand>
</feature>
<evidence type="ECO:0000259" key="21">
    <source>
        <dbReference type="Pfam" id="PF16212"/>
    </source>
</evidence>
<evidence type="ECO:0000256" key="2">
    <source>
        <dbReference type="ARBA" id="ARBA00004127"/>
    </source>
</evidence>
<evidence type="ECO:0000256" key="14">
    <source>
        <dbReference type="ARBA" id="ARBA00034036"/>
    </source>
</evidence>
<evidence type="ECO:0000256" key="4">
    <source>
        <dbReference type="ARBA" id="ARBA00022448"/>
    </source>
</evidence>
<feature type="transmembrane region" description="Helical" evidence="18">
    <location>
        <begin position="1119"/>
        <end position="1140"/>
    </location>
</feature>
<dbReference type="InterPro" id="IPR032631">
    <property type="entry name" value="P-type_ATPase_N"/>
</dbReference>
<evidence type="ECO:0000256" key="12">
    <source>
        <dbReference type="ARBA" id="ARBA00023055"/>
    </source>
</evidence>
<feature type="transmembrane region" description="Helical" evidence="18">
    <location>
        <begin position="139"/>
        <end position="163"/>
    </location>
</feature>
<dbReference type="PRINTS" id="PR00119">
    <property type="entry name" value="CATATPASE"/>
</dbReference>
<accession>A0A0G4HX08</accession>
<feature type="binding site" evidence="16">
    <location>
        <position position="1027"/>
    </location>
    <ligand>
        <name>ATP</name>
        <dbReference type="ChEBI" id="CHEBI:30616"/>
    </ligand>
</feature>
<keyword evidence="8 16" id="KW-0067">ATP-binding</keyword>